<dbReference type="Gene3D" id="4.10.240.10">
    <property type="entry name" value="Zn(2)-C6 fungal-type DNA-binding domain"/>
    <property type="match status" value="1"/>
</dbReference>
<dbReference type="InterPro" id="IPR001365">
    <property type="entry name" value="A_deaminase_dom"/>
</dbReference>
<reference evidence="9 10" key="1">
    <citation type="journal article" date="2025" name="Microbiol. Resour. Announc.">
        <title>Draft genome sequences for Neonectria magnoliae and Neonectria punicea, canker pathogens of Liriodendron tulipifera and Acer saccharum in West Virginia.</title>
        <authorList>
            <person name="Petronek H.M."/>
            <person name="Kasson M.T."/>
            <person name="Metheny A.M."/>
            <person name="Stauder C.M."/>
            <person name="Lovett B."/>
            <person name="Lynch S.C."/>
            <person name="Garnas J.R."/>
            <person name="Kasson L.R."/>
            <person name="Stajich J.E."/>
        </authorList>
    </citation>
    <scope>NUCLEOTIDE SEQUENCE [LARGE SCALE GENOMIC DNA]</scope>
    <source>
        <strain evidence="9 10">NRRL 64653</strain>
    </source>
</reference>
<name>A0ABR1GSK9_9HYPO</name>
<evidence type="ECO:0000256" key="7">
    <source>
        <dbReference type="SAM" id="MobiDB-lite"/>
    </source>
</evidence>
<dbReference type="Pfam" id="PF00962">
    <property type="entry name" value="A_deaminase"/>
    <property type="match status" value="1"/>
</dbReference>
<dbReference type="Gene3D" id="3.20.20.140">
    <property type="entry name" value="Metal-dependent hydrolases"/>
    <property type="match status" value="1"/>
</dbReference>
<dbReference type="SUPFAM" id="SSF51556">
    <property type="entry name" value="Metallo-dependent hydrolases"/>
    <property type="match status" value="1"/>
</dbReference>
<evidence type="ECO:0000313" key="10">
    <source>
        <dbReference type="Proteomes" id="UP001498476"/>
    </source>
</evidence>
<keyword evidence="5" id="KW-0804">Transcription</keyword>
<dbReference type="Proteomes" id="UP001498476">
    <property type="component" value="Unassembled WGS sequence"/>
</dbReference>
<dbReference type="Pfam" id="PF00172">
    <property type="entry name" value="Zn_clus"/>
    <property type="match status" value="1"/>
</dbReference>
<comment type="subcellular location">
    <subcellularLocation>
        <location evidence="1">Nucleus</location>
    </subcellularLocation>
</comment>
<keyword evidence="3" id="KW-0805">Transcription regulation</keyword>
<dbReference type="InterPro" id="IPR007219">
    <property type="entry name" value="XnlR_reg_dom"/>
</dbReference>
<protein>
    <recommendedName>
        <fullName evidence="8">Zn(2)-C6 fungal-type domain-containing protein</fullName>
    </recommendedName>
</protein>
<feature type="region of interest" description="Disordered" evidence="7">
    <location>
        <begin position="135"/>
        <end position="156"/>
    </location>
</feature>
<dbReference type="CDD" id="cd12148">
    <property type="entry name" value="fungal_TF_MHR"/>
    <property type="match status" value="1"/>
</dbReference>
<dbReference type="InterPro" id="IPR050815">
    <property type="entry name" value="TF_fung"/>
</dbReference>
<sequence>MAATVTCKANVSCEQCRHRKSKCDRVQPRCGACTEFDLSCAFAHERLKRGPKKGELGALKAQVASLERELAEQRHVALGNHGDTAPGPVEVDEPRQSVNTSVDSNLDASVYMTAGSMSWLDELFAISNHSLSDVADGDTTSPNTISSSAAHTAGLPSATENEHLTLSDMVRADLDALYFERIHPFAPMVHQGRYCSWAEQESPSPARASLRFAMWTLAAAFSAQFQSLGDKLHAATCQMLHGLEGNDHGLPWATGEVQLEQIQAWLLLAYYELIRMERHHVQRTAARAFRLVQLAHLHAVDAFNLSTDKDSNLDSHDLAATDHTWVIVEEKRRTFWLAFCLDRLLNAHDSLSFTLHEEVYFRSVLEQSSLFSTFAMSTSSFTLPKDFGSVEDYFKARDSIISAERNLGYESKVKKSDLEVQAQGVVQRLKKWEECNHHGVRTDGSGCEAGHHFLHGLDAIEESTLFKIVQKAPKGALLHCHFDCVLPPRTLLDDAKKQDRLHITSDGPLTTAGFFACALPQFCVLPEDLHLGETANLFSKAYVAGSCMKYSEFLRLFPGGWERAEAWLSKQMVLQADDAYHPRQTVDGIWRGFMRSVMVMRSMLCYETAYTQHFRRILWKFAQDGISYAEIRVAMNYQFTVRSDDGSRDYGHGEIIQMLADVLQEEVPEIQASGLTFYGVKIIYSCSRSATKAAMRWCIHTCLELKQQFPDPICGFDLQGQEDAGHPLSYWIPDLLDMRAKITTLGLDLPFIFHAGETLDHGGDTDSNLYDAILLGTKRIGHGFSLTKHPLLMQLCQDKNIAIETCPISNEVLGLCPTTKTHHLPVLLSNCLDGNQQLVTAWLAVIAQWSIEHSCMSPAMRDKAYKEFGESWVGFCQWIVDTYGQEQ</sequence>
<dbReference type="PROSITE" id="PS00463">
    <property type="entry name" value="ZN2_CY6_FUNGAL_1"/>
    <property type="match status" value="1"/>
</dbReference>
<dbReference type="PANTHER" id="PTHR47338:SF3">
    <property type="entry name" value="C6 FINGER DOMAIN TRANSCRIPTION FACTOR DBAA-RELATED"/>
    <property type="match status" value="1"/>
</dbReference>
<dbReference type="CDD" id="cd00067">
    <property type="entry name" value="GAL4"/>
    <property type="match status" value="1"/>
</dbReference>
<dbReference type="PANTHER" id="PTHR47338">
    <property type="entry name" value="ZN(II)2CYS6 TRANSCRIPTION FACTOR (EUROFUNG)-RELATED"/>
    <property type="match status" value="1"/>
</dbReference>
<dbReference type="SMART" id="SM00066">
    <property type="entry name" value="GAL4"/>
    <property type="match status" value="1"/>
</dbReference>
<evidence type="ECO:0000256" key="2">
    <source>
        <dbReference type="ARBA" id="ARBA00022723"/>
    </source>
</evidence>
<dbReference type="PROSITE" id="PS50048">
    <property type="entry name" value="ZN2_CY6_FUNGAL_2"/>
    <property type="match status" value="1"/>
</dbReference>
<keyword evidence="4" id="KW-0238">DNA-binding</keyword>
<dbReference type="InterPro" id="IPR036864">
    <property type="entry name" value="Zn2-C6_fun-type_DNA-bd_sf"/>
</dbReference>
<feature type="compositionally biased region" description="Polar residues" evidence="7">
    <location>
        <begin position="138"/>
        <end position="150"/>
    </location>
</feature>
<dbReference type="SUPFAM" id="SSF57701">
    <property type="entry name" value="Zn2/Cys6 DNA-binding domain"/>
    <property type="match status" value="1"/>
</dbReference>
<evidence type="ECO:0000256" key="4">
    <source>
        <dbReference type="ARBA" id="ARBA00023125"/>
    </source>
</evidence>
<comment type="caution">
    <text evidence="9">The sequence shown here is derived from an EMBL/GenBank/DDBJ whole genome shotgun (WGS) entry which is preliminary data.</text>
</comment>
<accession>A0ABR1GSK9</accession>
<evidence type="ECO:0000256" key="5">
    <source>
        <dbReference type="ARBA" id="ARBA00023163"/>
    </source>
</evidence>
<dbReference type="InterPro" id="IPR001138">
    <property type="entry name" value="Zn2Cys6_DnaBD"/>
</dbReference>
<evidence type="ECO:0000256" key="6">
    <source>
        <dbReference type="ARBA" id="ARBA00023242"/>
    </source>
</evidence>
<evidence type="ECO:0000313" key="9">
    <source>
        <dbReference type="EMBL" id="KAK7408324.1"/>
    </source>
</evidence>
<dbReference type="EMBL" id="JAZAVJ010000191">
    <property type="protein sequence ID" value="KAK7408324.1"/>
    <property type="molecule type" value="Genomic_DNA"/>
</dbReference>
<evidence type="ECO:0000259" key="8">
    <source>
        <dbReference type="PROSITE" id="PS50048"/>
    </source>
</evidence>
<feature type="domain" description="Zn(2)-C6 fungal-type" evidence="8">
    <location>
        <begin position="12"/>
        <end position="42"/>
    </location>
</feature>
<evidence type="ECO:0000256" key="1">
    <source>
        <dbReference type="ARBA" id="ARBA00004123"/>
    </source>
</evidence>
<organism evidence="9 10">
    <name type="scientific">Neonectria punicea</name>
    <dbReference type="NCBI Taxonomy" id="979145"/>
    <lineage>
        <taxon>Eukaryota</taxon>
        <taxon>Fungi</taxon>
        <taxon>Dikarya</taxon>
        <taxon>Ascomycota</taxon>
        <taxon>Pezizomycotina</taxon>
        <taxon>Sordariomycetes</taxon>
        <taxon>Hypocreomycetidae</taxon>
        <taxon>Hypocreales</taxon>
        <taxon>Nectriaceae</taxon>
        <taxon>Neonectria</taxon>
    </lineage>
</organism>
<keyword evidence="6" id="KW-0539">Nucleus</keyword>
<keyword evidence="10" id="KW-1185">Reference proteome</keyword>
<keyword evidence="2" id="KW-0479">Metal-binding</keyword>
<dbReference type="Pfam" id="PF04082">
    <property type="entry name" value="Fungal_trans"/>
    <property type="match status" value="1"/>
</dbReference>
<dbReference type="InterPro" id="IPR032466">
    <property type="entry name" value="Metal_Hydrolase"/>
</dbReference>
<gene>
    <name evidence="9" type="ORF">QQX98_009526</name>
</gene>
<evidence type="ECO:0000256" key="3">
    <source>
        <dbReference type="ARBA" id="ARBA00023015"/>
    </source>
</evidence>
<proteinExistence type="predicted"/>